<dbReference type="Proteomes" id="UP000762676">
    <property type="component" value="Unassembled WGS sequence"/>
</dbReference>
<evidence type="ECO:0000313" key="1">
    <source>
        <dbReference type="EMBL" id="GFR89929.1"/>
    </source>
</evidence>
<sequence length="176" mass="19303">MDASSPNRYGLLRSLEVATEKAYADVPLGKPAWLGHLSCPAPSVPCNMRLDSYNQIFTAYKAALCKDRSRQPVLILNSRLPRLTSPSPLPTMSHTPPLAPRALLTQCNNPLPPPPLTAPPILQYKHKHVKPSQSHFVSQAWALAIWQNSGLVSASWEDTREQQASPLSQPGVIDVL</sequence>
<proteinExistence type="predicted"/>
<protein>
    <submittedName>
        <fullName evidence="1">Uncharacterized protein</fullName>
    </submittedName>
</protein>
<gene>
    <name evidence="1" type="ORF">ElyMa_004291800</name>
</gene>
<organism evidence="1 2">
    <name type="scientific">Elysia marginata</name>
    <dbReference type="NCBI Taxonomy" id="1093978"/>
    <lineage>
        <taxon>Eukaryota</taxon>
        <taxon>Metazoa</taxon>
        <taxon>Spiralia</taxon>
        <taxon>Lophotrochozoa</taxon>
        <taxon>Mollusca</taxon>
        <taxon>Gastropoda</taxon>
        <taxon>Heterobranchia</taxon>
        <taxon>Euthyneura</taxon>
        <taxon>Panpulmonata</taxon>
        <taxon>Sacoglossa</taxon>
        <taxon>Placobranchoidea</taxon>
        <taxon>Plakobranchidae</taxon>
        <taxon>Elysia</taxon>
    </lineage>
</organism>
<dbReference type="EMBL" id="BMAT01008641">
    <property type="protein sequence ID" value="GFR89929.1"/>
    <property type="molecule type" value="Genomic_DNA"/>
</dbReference>
<accession>A0AAV4GWM7</accession>
<name>A0AAV4GWM7_9GAST</name>
<keyword evidence="2" id="KW-1185">Reference proteome</keyword>
<evidence type="ECO:0000313" key="2">
    <source>
        <dbReference type="Proteomes" id="UP000762676"/>
    </source>
</evidence>
<reference evidence="1 2" key="1">
    <citation type="journal article" date="2021" name="Elife">
        <title>Chloroplast acquisition without the gene transfer in kleptoplastic sea slugs, Plakobranchus ocellatus.</title>
        <authorList>
            <person name="Maeda T."/>
            <person name="Takahashi S."/>
            <person name="Yoshida T."/>
            <person name="Shimamura S."/>
            <person name="Takaki Y."/>
            <person name="Nagai Y."/>
            <person name="Toyoda A."/>
            <person name="Suzuki Y."/>
            <person name="Arimoto A."/>
            <person name="Ishii H."/>
            <person name="Satoh N."/>
            <person name="Nishiyama T."/>
            <person name="Hasebe M."/>
            <person name="Maruyama T."/>
            <person name="Minagawa J."/>
            <person name="Obokata J."/>
            <person name="Shigenobu S."/>
        </authorList>
    </citation>
    <scope>NUCLEOTIDE SEQUENCE [LARGE SCALE GENOMIC DNA]</scope>
</reference>
<dbReference type="AlphaFoldDB" id="A0AAV4GWM7"/>
<comment type="caution">
    <text evidence="1">The sequence shown here is derived from an EMBL/GenBank/DDBJ whole genome shotgun (WGS) entry which is preliminary data.</text>
</comment>